<evidence type="ECO:0000313" key="4">
    <source>
        <dbReference type="Proteomes" id="UP001155280"/>
    </source>
</evidence>
<organism evidence="3 4">
    <name type="scientific">Christiangramia oceanisediminis</name>
    <dbReference type="NCBI Taxonomy" id="2920386"/>
    <lineage>
        <taxon>Bacteria</taxon>
        <taxon>Pseudomonadati</taxon>
        <taxon>Bacteroidota</taxon>
        <taxon>Flavobacteriia</taxon>
        <taxon>Flavobacteriales</taxon>
        <taxon>Flavobacteriaceae</taxon>
        <taxon>Christiangramia</taxon>
    </lineage>
</organism>
<dbReference type="GO" id="GO:0055085">
    <property type="term" value="P:transmembrane transport"/>
    <property type="evidence" value="ECO:0007669"/>
    <property type="project" value="InterPro"/>
</dbReference>
<keyword evidence="1" id="KW-0472">Membrane</keyword>
<accession>A0A9X2KVU5</accession>
<dbReference type="InterPro" id="IPR037682">
    <property type="entry name" value="TonB_C"/>
</dbReference>
<evidence type="ECO:0000259" key="2">
    <source>
        <dbReference type="Pfam" id="PF03544"/>
    </source>
</evidence>
<sequence length="246" mass="27814">MKAKKYPKADLNNYRMIFFQVGLIISLGITYIGIQWSSDSSAVLGEQELNINMIDTETPPVTEMKMQELPPPPPPVVPEIIEVIEDELEVEETIMESTETSLDEAMTKVIKVEAIKEEKMEESIEEVPFVLIANVPVYPGCEVYEDNASRKQCLSNKIQEIVKDNFNTNLGADLGLKGINRVFVVFTIDHMGKVTNIRTRGPHEDLEKEAMRVIQLISDMIPGYQRNKPVKVTYNLPITFEVRPGS</sequence>
<dbReference type="Gene3D" id="3.30.1150.10">
    <property type="match status" value="1"/>
</dbReference>
<feature type="domain" description="TonB C-terminal" evidence="2">
    <location>
        <begin position="181"/>
        <end position="241"/>
    </location>
</feature>
<proteinExistence type="predicted"/>
<reference evidence="3" key="1">
    <citation type="submission" date="2022-07" db="EMBL/GenBank/DDBJ databases">
        <title>Gramela sediminis sp. nov., isolated from deep-sea sediment of the Indian Ocean.</title>
        <authorList>
            <person name="Shi H."/>
        </authorList>
    </citation>
    <scope>NUCLEOTIDE SEQUENCE</scope>
    <source>
        <strain evidence="3">GC03-9</strain>
    </source>
</reference>
<comment type="caution">
    <text evidence="3">The sequence shown here is derived from an EMBL/GenBank/DDBJ whole genome shotgun (WGS) entry which is preliminary data.</text>
</comment>
<protein>
    <submittedName>
        <fullName evidence="3">Energy transducer TonB</fullName>
    </submittedName>
</protein>
<dbReference type="RefSeq" id="WP_241550810.1">
    <property type="nucleotide sequence ID" value="NZ_JANCNS010000001.1"/>
</dbReference>
<dbReference type="AlphaFoldDB" id="A0A9X2KVU5"/>
<dbReference type="EMBL" id="JANCNS010000001">
    <property type="protein sequence ID" value="MCP9198808.1"/>
    <property type="molecule type" value="Genomic_DNA"/>
</dbReference>
<dbReference type="Proteomes" id="UP001155280">
    <property type="component" value="Unassembled WGS sequence"/>
</dbReference>
<dbReference type="SUPFAM" id="SSF74653">
    <property type="entry name" value="TolA/TonB C-terminal domain"/>
    <property type="match status" value="1"/>
</dbReference>
<evidence type="ECO:0000256" key="1">
    <source>
        <dbReference type="SAM" id="Phobius"/>
    </source>
</evidence>
<evidence type="ECO:0000313" key="3">
    <source>
        <dbReference type="EMBL" id="MCP9198808.1"/>
    </source>
</evidence>
<gene>
    <name evidence="3" type="ORF">MKO06_02750</name>
</gene>
<dbReference type="Pfam" id="PF03544">
    <property type="entry name" value="TonB_C"/>
    <property type="match status" value="1"/>
</dbReference>
<keyword evidence="1" id="KW-0812">Transmembrane</keyword>
<feature type="transmembrane region" description="Helical" evidence="1">
    <location>
        <begin position="12"/>
        <end position="34"/>
    </location>
</feature>
<name>A0A9X2KVU5_9FLAO</name>
<keyword evidence="1" id="KW-1133">Transmembrane helix</keyword>
<keyword evidence="4" id="KW-1185">Reference proteome</keyword>